<evidence type="ECO:0000256" key="2">
    <source>
        <dbReference type="SAM" id="MobiDB-lite"/>
    </source>
</evidence>
<reference evidence="4 5" key="1">
    <citation type="submission" date="2014-12" db="EMBL/GenBank/DDBJ databases">
        <authorList>
            <person name="Neuveglise Cecile"/>
        </authorList>
    </citation>
    <scope>NUCLEOTIDE SEQUENCE [LARGE SCALE GENOMIC DNA]</scope>
    <source>
        <strain evidence="4 5">CBS 12615</strain>
    </source>
</reference>
<keyword evidence="1" id="KW-0479">Metal-binding</keyword>
<name>A0A0C7N9Y5_9SACH</name>
<dbReference type="EMBL" id="LN736364">
    <property type="protein sequence ID" value="CEP62291.1"/>
    <property type="molecule type" value="Genomic_DNA"/>
</dbReference>
<organism evidence="4 5">
    <name type="scientific">Lachancea lanzarotensis</name>
    <dbReference type="NCBI Taxonomy" id="1245769"/>
    <lineage>
        <taxon>Eukaryota</taxon>
        <taxon>Fungi</taxon>
        <taxon>Dikarya</taxon>
        <taxon>Ascomycota</taxon>
        <taxon>Saccharomycotina</taxon>
        <taxon>Saccharomycetes</taxon>
        <taxon>Saccharomycetales</taxon>
        <taxon>Saccharomycetaceae</taxon>
        <taxon>Lachancea</taxon>
    </lineage>
</organism>
<keyword evidence="1" id="KW-0862">Zinc</keyword>
<accession>A0A0C7N9Y5</accession>
<dbReference type="AlphaFoldDB" id="A0A0C7N9Y5"/>
<evidence type="ECO:0000256" key="1">
    <source>
        <dbReference type="PROSITE-ProRule" id="PRU00042"/>
    </source>
</evidence>
<feature type="region of interest" description="Disordered" evidence="2">
    <location>
        <begin position="62"/>
        <end position="86"/>
    </location>
</feature>
<feature type="region of interest" description="Disordered" evidence="2">
    <location>
        <begin position="104"/>
        <end position="123"/>
    </location>
</feature>
<dbReference type="HOGENOM" id="CLU_940318_0_0_1"/>
<evidence type="ECO:0000313" key="5">
    <source>
        <dbReference type="Proteomes" id="UP000054304"/>
    </source>
</evidence>
<feature type="domain" description="C2H2-type" evidence="3">
    <location>
        <begin position="220"/>
        <end position="247"/>
    </location>
</feature>
<dbReference type="GeneID" id="34685753"/>
<keyword evidence="5" id="KW-1185">Reference proteome</keyword>
<protein>
    <submittedName>
        <fullName evidence="4">LALA0S05e02234g1_1</fullName>
    </submittedName>
</protein>
<keyword evidence="1" id="KW-0863">Zinc-finger</keyword>
<sequence>MGYIQFDKIAVPDDNLVSLGLLHRQLQKQQESHRLLETWSVVSSETPGKSHHHAYDSLDELQDPSTTTLVPSSVSPDDRSFLTGLTPTSESLDDIWADLVNSEHTRNSQDRHQGDHQGDDHDEGFANLHGTTTLQTASHAAVQHHNNNSNNENNSHIGALVHAGRKSSLDEKLLGTQFSTGSPFTDLELLSPYTTDISVASTSSSSGGDVTFGQQAPPVFECQHCYASFKVKGYLSRHLRKHQVVKDFQCPYWAPECQCHSTGAFSRKDSYKMHLKAIHFVYPVGVAKTHRNRSKGRCAACYQEFDNNTEWFNQHVATRSCEGMLRVKQEPQD</sequence>
<dbReference type="Proteomes" id="UP000054304">
    <property type="component" value="Unassembled WGS sequence"/>
</dbReference>
<dbReference type="Gene3D" id="3.30.160.60">
    <property type="entry name" value="Classic Zinc Finger"/>
    <property type="match status" value="1"/>
</dbReference>
<evidence type="ECO:0000313" key="4">
    <source>
        <dbReference type="EMBL" id="CEP62291.1"/>
    </source>
</evidence>
<dbReference type="OrthoDB" id="4036443at2759"/>
<feature type="compositionally biased region" description="Basic and acidic residues" evidence="2">
    <location>
        <begin position="104"/>
        <end position="119"/>
    </location>
</feature>
<dbReference type="PROSITE" id="PS00028">
    <property type="entry name" value="ZINC_FINGER_C2H2_1"/>
    <property type="match status" value="1"/>
</dbReference>
<dbReference type="InterPro" id="IPR013087">
    <property type="entry name" value="Znf_C2H2_type"/>
</dbReference>
<dbReference type="PROSITE" id="PS50157">
    <property type="entry name" value="ZINC_FINGER_C2H2_2"/>
    <property type="match status" value="1"/>
</dbReference>
<feature type="compositionally biased region" description="Low complexity" evidence="2">
    <location>
        <begin position="64"/>
        <end position="75"/>
    </location>
</feature>
<dbReference type="GO" id="GO:0008270">
    <property type="term" value="F:zinc ion binding"/>
    <property type="evidence" value="ECO:0007669"/>
    <property type="project" value="UniProtKB-KW"/>
</dbReference>
<gene>
    <name evidence="4" type="ORF">LALA0_S05e02234g</name>
</gene>
<dbReference type="RefSeq" id="XP_022628518.1">
    <property type="nucleotide sequence ID" value="XM_022772168.1"/>
</dbReference>
<proteinExistence type="predicted"/>
<evidence type="ECO:0000259" key="3">
    <source>
        <dbReference type="PROSITE" id="PS50157"/>
    </source>
</evidence>